<name>A0AAV4RYV6_9ARAC</name>
<evidence type="ECO:0000313" key="1">
    <source>
        <dbReference type="EMBL" id="GIY26620.1"/>
    </source>
</evidence>
<organism evidence="1 2">
    <name type="scientific">Caerostris darwini</name>
    <dbReference type="NCBI Taxonomy" id="1538125"/>
    <lineage>
        <taxon>Eukaryota</taxon>
        <taxon>Metazoa</taxon>
        <taxon>Ecdysozoa</taxon>
        <taxon>Arthropoda</taxon>
        <taxon>Chelicerata</taxon>
        <taxon>Arachnida</taxon>
        <taxon>Araneae</taxon>
        <taxon>Araneomorphae</taxon>
        <taxon>Entelegynae</taxon>
        <taxon>Araneoidea</taxon>
        <taxon>Araneidae</taxon>
        <taxon>Caerostris</taxon>
    </lineage>
</organism>
<protein>
    <submittedName>
        <fullName evidence="1">Uncharacterized protein</fullName>
    </submittedName>
</protein>
<proteinExistence type="predicted"/>
<gene>
    <name evidence="1" type="ORF">CDAR_593571</name>
</gene>
<accession>A0AAV4RYV6</accession>
<dbReference type="AlphaFoldDB" id="A0AAV4RYV6"/>
<reference evidence="1 2" key="1">
    <citation type="submission" date="2021-06" db="EMBL/GenBank/DDBJ databases">
        <title>Caerostris darwini draft genome.</title>
        <authorList>
            <person name="Kono N."/>
            <person name="Arakawa K."/>
        </authorList>
    </citation>
    <scope>NUCLEOTIDE SEQUENCE [LARGE SCALE GENOMIC DNA]</scope>
</reference>
<evidence type="ECO:0000313" key="2">
    <source>
        <dbReference type="Proteomes" id="UP001054837"/>
    </source>
</evidence>
<sequence>MLQFSELCVFIEKTWNLCRWIDGTLMIWHKKDKLKSLQLIYLSGLVLCSIPLRIEYLVCVPSLLFKSPSKLFSSTVRGVSWLSANILLIDYRAEASLYLTLYHAGRLRLSITLSFLKVQEGFGGKAGNKVGKQFTKKHKNETLSSSPCLT</sequence>
<comment type="caution">
    <text evidence="1">The sequence shown here is derived from an EMBL/GenBank/DDBJ whole genome shotgun (WGS) entry which is preliminary data.</text>
</comment>
<keyword evidence="2" id="KW-1185">Reference proteome</keyword>
<dbReference type="EMBL" id="BPLQ01006959">
    <property type="protein sequence ID" value="GIY26620.1"/>
    <property type="molecule type" value="Genomic_DNA"/>
</dbReference>
<dbReference type="Proteomes" id="UP001054837">
    <property type="component" value="Unassembled WGS sequence"/>
</dbReference>